<reference evidence="2 3" key="1">
    <citation type="submission" date="2024-03" db="EMBL/GenBank/DDBJ databases">
        <title>A high-quality draft genome sequence of Diaporthe vaccinii, a causative agent of upright dieback and viscid rot disease in cranberry plants.</title>
        <authorList>
            <person name="Sarrasin M."/>
            <person name="Lang B.F."/>
            <person name="Burger G."/>
        </authorList>
    </citation>
    <scope>NUCLEOTIDE SEQUENCE [LARGE SCALE GENOMIC DNA]</scope>
    <source>
        <strain evidence="2 3">IS7</strain>
    </source>
</reference>
<keyword evidence="3" id="KW-1185">Reference proteome</keyword>
<dbReference type="InterPro" id="IPR010730">
    <property type="entry name" value="HET"/>
</dbReference>
<dbReference type="PANTHER" id="PTHR24148:SF64">
    <property type="entry name" value="HETEROKARYON INCOMPATIBILITY DOMAIN-CONTAINING PROTEIN"/>
    <property type="match status" value="1"/>
</dbReference>
<sequence>MPPLSMLANKMHPTKGLDRPYEYEPLPEPICKYITAFEPGRLKKRQIEVPQTTYIRLATLEPATQPQDDLVIRLNTVPFKAPFSDSDFGDPTLTVWHDVHAVSGDDPPTPKYEALSYAWGSEADPARVRVRSRSHKHEPQSYYLSTTRNLSDALRALRRYHPAAGDPEGTLASSLSRVLWIDAICIDQANSAEKGPQVAAMGSIYQSASRVVAWLGPADETSHRAMRFMCSVGLQVNVSFRGSELSPAPGAADPTFGDIQVPLSGANDHDMVACLTALFERAWFSRLWVVQEILLGNPSRTVVLCGSQDAVPWSLFRKAIAAVSWKGLQPSTSQRLHGAASRLRTFVTLQDNTAYLSRLRYDFGALACKDPRDRIYAVMNLLGPLERRYLCICPDYDRPVAKVYREVVRRNIGLLGDLTILEECEGSAEGDSSFPSWIPNWACQPASCGPKQGIPFASAQLAGWTADKESILDDSSDVLTLAGVSVSTIQHIGTCYPDDTETSDEIRVANMLFQVGELWEHDRLWGVPLSEWVRTLLTGEVTEALSPPPQWAPTMEEGIETLRAMLAAGTKARCKGISDKSKWASTWSDRFFKNAGNRATGRRICKDSRGSLVLAPRLVRPGDLVCVLLGSDNHVLLRPTSPKGEQFRLVGTCFAHCALYGTALLGPVPPGIRIVFDPRTSKMTFISSETGQRSLVDPRLSYLFSEERLATFERSLAENSDSPMNPHEQIDPEVLSKCGRGLDGRKGVDIRKFEII</sequence>
<gene>
    <name evidence="2" type="ORF">FJTKL_14204</name>
</gene>
<accession>A0ABR4E8I7</accession>
<dbReference type="PANTHER" id="PTHR24148">
    <property type="entry name" value="ANKYRIN REPEAT DOMAIN-CONTAINING PROTEIN 39 HOMOLOG-RELATED"/>
    <property type="match status" value="1"/>
</dbReference>
<evidence type="ECO:0000313" key="2">
    <source>
        <dbReference type="EMBL" id="KAL2278753.1"/>
    </source>
</evidence>
<protein>
    <recommendedName>
        <fullName evidence="1">Heterokaryon incompatibility domain-containing protein</fullName>
    </recommendedName>
</protein>
<dbReference type="Proteomes" id="UP001600888">
    <property type="component" value="Unassembled WGS sequence"/>
</dbReference>
<evidence type="ECO:0000313" key="3">
    <source>
        <dbReference type="Proteomes" id="UP001600888"/>
    </source>
</evidence>
<name>A0ABR4E8I7_9PEZI</name>
<feature type="domain" description="Heterokaryon incompatibility" evidence="1">
    <location>
        <begin position="112"/>
        <end position="292"/>
    </location>
</feature>
<dbReference type="EMBL" id="JBAWTH010000083">
    <property type="protein sequence ID" value="KAL2278753.1"/>
    <property type="molecule type" value="Genomic_DNA"/>
</dbReference>
<dbReference type="InterPro" id="IPR052895">
    <property type="entry name" value="HetReg/Transcr_Mod"/>
</dbReference>
<comment type="caution">
    <text evidence="2">The sequence shown here is derived from an EMBL/GenBank/DDBJ whole genome shotgun (WGS) entry which is preliminary data.</text>
</comment>
<dbReference type="Pfam" id="PF06985">
    <property type="entry name" value="HET"/>
    <property type="match status" value="1"/>
</dbReference>
<organism evidence="2 3">
    <name type="scientific">Diaporthe vaccinii</name>
    <dbReference type="NCBI Taxonomy" id="105482"/>
    <lineage>
        <taxon>Eukaryota</taxon>
        <taxon>Fungi</taxon>
        <taxon>Dikarya</taxon>
        <taxon>Ascomycota</taxon>
        <taxon>Pezizomycotina</taxon>
        <taxon>Sordariomycetes</taxon>
        <taxon>Sordariomycetidae</taxon>
        <taxon>Diaporthales</taxon>
        <taxon>Diaporthaceae</taxon>
        <taxon>Diaporthe</taxon>
        <taxon>Diaporthe eres species complex</taxon>
    </lineage>
</organism>
<evidence type="ECO:0000259" key="1">
    <source>
        <dbReference type="Pfam" id="PF06985"/>
    </source>
</evidence>
<proteinExistence type="predicted"/>